<accession>A0AAP0PGK3</accession>
<gene>
    <name evidence="1" type="ORF">Scep_009762</name>
</gene>
<evidence type="ECO:0000313" key="1">
    <source>
        <dbReference type="EMBL" id="KAK9140081.1"/>
    </source>
</evidence>
<dbReference type="Proteomes" id="UP001419268">
    <property type="component" value="Unassembled WGS sequence"/>
</dbReference>
<comment type="caution">
    <text evidence="1">The sequence shown here is derived from an EMBL/GenBank/DDBJ whole genome shotgun (WGS) entry which is preliminary data.</text>
</comment>
<protein>
    <submittedName>
        <fullName evidence="1">Uncharacterized protein</fullName>
    </submittedName>
</protein>
<dbReference type="AlphaFoldDB" id="A0AAP0PGK3"/>
<organism evidence="1 2">
    <name type="scientific">Stephania cephalantha</name>
    <dbReference type="NCBI Taxonomy" id="152367"/>
    <lineage>
        <taxon>Eukaryota</taxon>
        <taxon>Viridiplantae</taxon>
        <taxon>Streptophyta</taxon>
        <taxon>Embryophyta</taxon>
        <taxon>Tracheophyta</taxon>
        <taxon>Spermatophyta</taxon>
        <taxon>Magnoliopsida</taxon>
        <taxon>Ranunculales</taxon>
        <taxon>Menispermaceae</taxon>
        <taxon>Menispermoideae</taxon>
        <taxon>Cissampelideae</taxon>
        <taxon>Stephania</taxon>
    </lineage>
</organism>
<dbReference type="EMBL" id="JBBNAG010000004">
    <property type="protein sequence ID" value="KAK9140081.1"/>
    <property type="molecule type" value="Genomic_DNA"/>
</dbReference>
<proteinExistence type="predicted"/>
<keyword evidence="2" id="KW-1185">Reference proteome</keyword>
<name>A0AAP0PGK3_9MAGN</name>
<evidence type="ECO:0000313" key="2">
    <source>
        <dbReference type="Proteomes" id="UP001419268"/>
    </source>
</evidence>
<reference evidence="1 2" key="1">
    <citation type="submission" date="2024-01" db="EMBL/GenBank/DDBJ databases">
        <title>Genome assemblies of Stephania.</title>
        <authorList>
            <person name="Yang L."/>
        </authorList>
    </citation>
    <scope>NUCLEOTIDE SEQUENCE [LARGE SCALE GENOMIC DNA]</scope>
    <source>
        <strain evidence="1">JXDWG</strain>
        <tissue evidence="1">Leaf</tissue>
    </source>
</reference>
<sequence length="191" mass="21262">MENLTTDLMMIAAYHHEYSSGTNVDGLHASKTEIKFEVDENKKIKNGCQVNLHENGTGMEKMTESIVNNGSSPIQFTTADPNLVGEFPNCFSPSCDFNNEIPKDGTGDSHMEQKVLEELGMIEQVSSQSDHREPAADISVSNFPILDEKSQNVGWDQSMLLTETKDNRTSSIIESKQEKCYDEVDASKIHN</sequence>